<dbReference type="EMBL" id="JAQNDK010000001">
    <property type="protein sequence ID" value="MDC0677273.1"/>
    <property type="molecule type" value="Genomic_DNA"/>
</dbReference>
<feature type="compositionally biased region" description="Acidic residues" evidence="2">
    <location>
        <begin position="152"/>
        <end position="162"/>
    </location>
</feature>
<feature type="region of interest" description="Disordered" evidence="2">
    <location>
        <begin position="135"/>
        <end position="355"/>
    </location>
</feature>
<feature type="region of interest" description="Disordered" evidence="2">
    <location>
        <begin position="82"/>
        <end position="107"/>
    </location>
</feature>
<dbReference type="Proteomes" id="UP001217485">
    <property type="component" value="Unassembled WGS sequence"/>
</dbReference>
<name>A0ABT5BUY2_9BACT</name>
<sequence length="637" mass="68208">MTFTDAAAEVLRLIGRPLHYKEITDIAIEKNLLSHVGKSPEVTMGARLAATLKKDTADNPLVRVKPGVFALREWDEKTIKSGLDGKKAKRGGKPEAAKARKDEEQPTLFDAGADDAAEESELGAPAELEAESGAVEVEGGAASEAAQAAPAIDDEDEDDEDVVAGATSAAGLNGVDIAAAREPVPSPTPSSPRAASAYVDEEEGELDDAEPPGPDEAMRAEAVAGAAELFDEEDDDDQPILGGEDRAAPGSSGEQGEGRRRRRRRRRGRGTAEANPSTGGLPSYVATPVFEARRENGREPPRSDRTERFDRPERGERTDRAERTDRTERTDRVERTDRAERIDRADRPDSFGAEPVYRGPQVIELTGGEGHALDDLAGRDLADAVAGILSTFDRNAGAVSLRQIAETAQRRGRLAGDVQLVQSQVAAAVRADNARRTAAGQRPRFRFAGGRIALTDWLLPGDLARLEQEALAAVERYRDAARRAFVRKLSELPGHAFVEICVLALERIGIGQLRAVRRAGAPGGESHFSGALRTAGDEIKLALVIRRDGREVGRERVTELRGSLHHYGPATAGWILTAGQMLSGAREEAAIVGTAPISLFDGLAVARLCEDNDVAVLRARLPVAIPDVDLLEALRAS</sequence>
<keyword evidence="1" id="KW-0804">Transcription</keyword>
<organism evidence="4 5">
    <name type="scientific">Sorangium atrum</name>
    <dbReference type="NCBI Taxonomy" id="2995308"/>
    <lineage>
        <taxon>Bacteria</taxon>
        <taxon>Pseudomonadati</taxon>
        <taxon>Myxococcota</taxon>
        <taxon>Polyangia</taxon>
        <taxon>Polyangiales</taxon>
        <taxon>Polyangiaceae</taxon>
        <taxon>Sorangium</taxon>
    </lineage>
</organism>
<dbReference type="Gene3D" id="3.40.1350.10">
    <property type="match status" value="1"/>
</dbReference>
<evidence type="ECO:0000256" key="2">
    <source>
        <dbReference type="SAM" id="MobiDB-lite"/>
    </source>
</evidence>
<feature type="compositionally biased region" description="Basic and acidic residues" evidence="2">
    <location>
        <begin position="291"/>
        <end position="349"/>
    </location>
</feature>
<dbReference type="Pfam" id="PF05066">
    <property type="entry name" value="HARE-HTH"/>
    <property type="match status" value="1"/>
</dbReference>
<dbReference type="InterPro" id="IPR007560">
    <property type="entry name" value="Restrct_endonuc_IV_Mrr"/>
</dbReference>
<evidence type="ECO:0000256" key="1">
    <source>
        <dbReference type="ARBA" id="ARBA00023163"/>
    </source>
</evidence>
<dbReference type="RefSeq" id="WP_272094038.1">
    <property type="nucleotide sequence ID" value="NZ_JAQNDK010000001.1"/>
</dbReference>
<evidence type="ECO:0000313" key="4">
    <source>
        <dbReference type="EMBL" id="MDC0677273.1"/>
    </source>
</evidence>
<feature type="compositionally biased region" description="Basic residues" evidence="2">
    <location>
        <begin position="259"/>
        <end position="269"/>
    </location>
</feature>
<feature type="domain" description="HTH HARE-type" evidence="3">
    <location>
        <begin position="1"/>
        <end position="74"/>
    </location>
</feature>
<feature type="compositionally biased region" description="Low complexity" evidence="2">
    <location>
        <begin position="135"/>
        <end position="151"/>
    </location>
</feature>
<proteinExistence type="predicted"/>
<dbReference type="InterPro" id="IPR007759">
    <property type="entry name" value="Asxl_HARE-HTH"/>
</dbReference>
<accession>A0ABT5BUY2</accession>
<feature type="compositionally biased region" description="Acidic residues" evidence="2">
    <location>
        <begin position="199"/>
        <end position="210"/>
    </location>
</feature>
<dbReference type="PROSITE" id="PS51913">
    <property type="entry name" value="HTH_HARE"/>
    <property type="match status" value="1"/>
</dbReference>
<gene>
    <name evidence="4" type="ORF">POL72_05930</name>
</gene>
<reference evidence="4 5" key="1">
    <citation type="submission" date="2023-01" db="EMBL/GenBank/DDBJ databases">
        <title>Minimal conservation of predation-associated metabolite biosynthetic gene clusters underscores biosynthetic potential of Myxococcota including descriptions for ten novel species: Archangium lansinium sp. nov., Myxococcus landrumus sp. nov., Nannocystis bai.</title>
        <authorList>
            <person name="Ahearne A."/>
            <person name="Stevens C."/>
            <person name="Dowd S."/>
        </authorList>
    </citation>
    <scope>NUCLEOTIDE SEQUENCE [LARGE SCALE GENOMIC DNA]</scope>
    <source>
        <strain evidence="4 5">WIWO2</strain>
    </source>
</reference>
<evidence type="ECO:0000313" key="5">
    <source>
        <dbReference type="Proteomes" id="UP001217485"/>
    </source>
</evidence>
<feature type="compositionally biased region" description="Acidic residues" evidence="2">
    <location>
        <begin position="229"/>
        <end position="238"/>
    </location>
</feature>
<feature type="compositionally biased region" description="Basic and acidic residues" evidence="2">
    <location>
        <begin position="82"/>
        <end position="104"/>
    </location>
</feature>
<protein>
    <submittedName>
        <fullName evidence="4">HTH domain-containing protein</fullName>
    </submittedName>
</protein>
<evidence type="ECO:0000259" key="3">
    <source>
        <dbReference type="PROSITE" id="PS51913"/>
    </source>
</evidence>
<dbReference type="InterPro" id="IPR011856">
    <property type="entry name" value="tRNA_endonuc-like_dom_sf"/>
</dbReference>
<keyword evidence="5" id="KW-1185">Reference proteome</keyword>
<dbReference type="Pfam" id="PF04471">
    <property type="entry name" value="Mrr_cat"/>
    <property type="match status" value="1"/>
</dbReference>
<comment type="caution">
    <text evidence="4">The sequence shown here is derived from an EMBL/GenBank/DDBJ whole genome shotgun (WGS) entry which is preliminary data.</text>
</comment>